<evidence type="ECO:0000256" key="12">
    <source>
        <dbReference type="NCBIfam" id="TIGR04265"/>
    </source>
</evidence>
<keyword evidence="8" id="KW-0443">Lipid metabolism</keyword>
<feature type="transmembrane region" description="Helical" evidence="14">
    <location>
        <begin position="54"/>
        <end position="72"/>
    </location>
</feature>
<keyword evidence="4 16" id="KW-0808">Transferase</keyword>
<dbReference type="InterPro" id="IPR001736">
    <property type="entry name" value="PLipase_D/transphosphatidylase"/>
</dbReference>
<feature type="transmembrane region" description="Helical" evidence="14">
    <location>
        <begin position="79"/>
        <end position="101"/>
    </location>
</feature>
<evidence type="ECO:0000256" key="11">
    <source>
        <dbReference type="ARBA" id="ARBA00023264"/>
    </source>
</evidence>
<dbReference type="Pfam" id="PF13396">
    <property type="entry name" value="PLDc_N"/>
    <property type="match status" value="1"/>
</dbReference>
<dbReference type="EC" id="2.7.8.-" evidence="12"/>
<keyword evidence="5 14" id="KW-0812">Transmembrane</keyword>
<dbReference type="CDD" id="cd09158">
    <property type="entry name" value="PLDc_EcCLS_like_2"/>
    <property type="match status" value="1"/>
</dbReference>
<dbReference type="InterPro" id="IPR025202">
    <property type="entry name" value="PLD-like_dom"/>
</dbReference>
<comment type="caution">
    <text evidence="16">The sequence shown here is derived from an EMBL/GenBank/DDBJ whole genome shotgun (WGS) entry which is preliminary data.</text>
</comment>
<dbReference type="AlphaFoldDB" id="F2BER9"/>
<keyword evidence="2" id="KW-1003">Cell membrane</keyword>
<feature type="region of interest" description="Disordered" evidence="13">
    <location>
        <begin position="1"/>
        <end position="29"/>
    </location>
</feature>
<evidence type="ECO:0000256" key="13">
    <source>
        <dbReference type="SAM" id="MobiDB-lite"/>
    </source>
</evidence>
<keyword evidence="11" id="KW-1208">Phospholipid metabolism</keyword>
<dbReference type="NCBIfam" id="TIGR04265">
    <property type="entry name" value="bac_cardiolipin"/>
    <property type="match status" value="1"/>
</dbReference>
<keyword evidence="17" id="KW-1185">Reference proteome</keyword>
<evidence type="ECO:0000256" key="7">
    <source>
        <dbReference type="ARBA" id="ARBA00022989"/>
    </source>
</evidence>
<dbReference type="SMART" id="SM00155">
    <property type="entry name" value="PLDc"/>
    <property type="match status" value="2"/>
</dbReference>
<keyword evidence="3" id="KW-0444">Lipid biosynthesis</keyword>
<dbReference type="SUPFAM" id="SSF56024">
    <property type="entry name" value="Phospholipase D/nuclease"/>
    <property type="match status" value="2"/>
</dbReference>
<evidence type="ECO:0000256" key="4">
    <source>
        <dbReference type="ARBA" id="ARBA00022679"/>
    </source>
</evidence>
<keyword evidence="9 14" id="KW-0472">Membrane</keyword>
<dbReference type="PANTHER" id="PTHR21248">
    <property type="entry name" value="CARDIOLIPIN SYNTHASE"/>
    <property type="match status" value="1"/>
</dbReference>
<evidence type="ECO:0000256" key="10">
    <source>
        <dbReference type="ARBA" id="ARBA00023209"/>
    </source>
</evidence>
<keyword evidence="10" id="KW-0594">Phospholipid biosynthesis</keyword>
<accession>F2BER9</accession>
<feature type="domain" description="PLD phosphodiesterase" evidence="15">
    <location>
        <begin position="263"/>
        <end position="290"/>
    </location>
</feature>
<comment type="subcellular location">
    <subcellularLocation>
        <location evidence="1">Cell membrane</location>
        <topology evidence="1">Multi-pass membrane protein</topology>
    </subcellularLocation>
</comment>
<evidence type="ECO:0000313" key="16">
    <source>
        <dbReference type="EMBL" id="EGF09974.1"/>
    </source>
</evidence>
<evidence type="ECO:0000259" key="15">
    <source>
        <dbReference type="PROSITE" id="PS50035"/>
    </source>
</evidence>
<dbReference type="InterPro" id="IPR027379">
    <property type="entry name" value="CLS_N"/>
</dbReference>
<dbReference type="PANTHER" id="PTHR21248:SF22">
    <property type="entry name" value="PHOSPHOLIPASE D"/>
    <property type="match status" value="1"/>
</dbReference>
<dbReference type="Gene3D" id="3.30.870.10">
    <property type="entry name" value="Endonuclease Chain A"/>
    <property type="match status" value="2"/>
</dbReference>
<keyword evidence="7 14" id="KW-1133">Transmembrane helix</keyword>
<dbReference type="Pfam" id="PF13091">
    <property type="entry name" value="PLDc_2"/>
    <property type="match status" value="2"/>
</dbReference>
<evidence type="ECO:0000256" key="5">
    <source>
        <dbReference type="ARBA" id="ARBA00022692"/>
    </source>
</evidence>
<evidence type="ECO:0000313" key="17">
    <source>
        <dbReference type="Proteomes" id="UP000004105"/>
    </source>
</evidence>
<evidence type="ECO:0000256" key="8">
    <source>
        <dbReference type="ARBA" id="ARBA00023098"/>
    </source>
</evidence>
<proteinExistence type="predicted"/>
<evidence type="ECO:0000256" key="6">
    <source>
        <dbReference type="ARBA" id="ARBA00022737"/>
    </source>
</evidence>
<sequence length="539" mass="59635">MPDRPAALSDGRPPQTAFRPPRFAGAPPPPIIRRFPAKHTRHMAVSPPVTFGEIVLAAHTVAALACMVRVLYKQRNVGAAFAWLILLFLFPLFGVAAYLLVGEPRLGTARAKRSEEMNLFYQGFAEKYLAEHYRAAVGKVPPHYHGISRIAERSMGLGATQGNAMTLLSDTHSIIEAMLADIESAQHSCLLAFYIIEPQGRIEELMSAVVRAAERGVDCAVLADAVGSRSFFSGRWAQTLRAAGVEVHASLPVGILRTLFTRSDLRNHRKILVIDGKTGYTGSYNLVDPRYFKQDSGVGEWVDVMMRCTGPVVLEMSAVFFADLAVEADENLHDIQRYLTEHQDRIPELLPENIGQGSVIAQVIPSAPDQADRVIYETIVSAVHAATRRITITTPYFVPDEPLLTALTTAAKRGVEVVLILPAKVDSLLVRYASRAYYPLLLTAGVKIALFEGGLLHAKTMTIDEDYALFGTVNMDMRSFFLNLEISLAIYDAPTTGRIRDLQQGYLADCRFVCADEWQRRSKWWLLAENTVRLVSPLL</sequence>
<dbReference type="InterPro" id="IPR022924">
    <property type="entry name" value="Cardiolipin_synthase"/>
</dbReference>
<protein>
    <recommendedName>
        <fullName evidence="12">Cardiolipin synthase</fullName>
        <ecNumber evidence="12">2.7.8.-</ecNumber>
    </recommendedName>
</protein>
<gene>
    <name evidence="16" type="primary">cls</name>
    <name evidence="16" type="ORF">HMPREF9123_2226</name>
</gene>
<evidence type="ECO:0000256" key="3">
    <source>
        <dbReference type="ARBA" id="ARBA00022516"/>
    </source>
</evidence>
<evidence type="ECO:0000256" key="9">
    <source>
        <dbReference type="ARBA" id="ARBA00023136"/>
    </source>
</evidence>
<evidence type="ECO:0000256" key="14">
    <source>
        <dbReference type="SAM" id="Phobius"/>
    </source>
</evidence>
<dbReference type="Proteomes" id="UP000004105">
    <property type="component" value="Unassembled WGS sequence"/>
</dbReference>
<evidence type="ECO:0000256" key="1">
    <source>
        <dbReference type="ARBA" id="ARBA00004651"/>
    </source>
</evidence>
<reference evidence="16 17" key="1">
    <citation type="submission" date="2011-02" db="EMBL/GenBank/DDBJ databases">
        <authorList>
            <person name="Muzny D."/>
            <person name="Qin X."/>
            <person name="Deng J."/>
            <person name="Jiang H."/>
            <person name="Liu Y."/>
            <person name="Qu J."/>
            <person name="Song X.-Z."/>
            <person name="Zhang L."/>
            <person name="Thornton R."/>
            <person name="Coyle M."/>
            <person name="Francisco L."/>
            <person name="Jackson L."/>
            <person name="Javaid M."/>
            <person name="Korchina V."/>
            <person name="Kovar C."/>
            <person name="Mata R."/>
            <person name="Mathew T."/>
            <person name="Ngo R."/>
            <person name="Nguyen L."/>
            <person name="Nguyen N."/>
            <person name="Okwuonu G."/>
            <person name="Ongeri F."/>
            <person name="Pham C."/>
            <person name="Simmons D."/>
            <person name="Wilczek-Boney K."/>
            <person name="Hale W."/>
            <person name="Jakkamsetti A."/>
            <person name="Pham P."/>
            <person name="Ruth R."/>
            <person name="San Lucas F."/>
            <person name="Warren J."/>
            <person name="Zhang J."/>
            <person name="Zhao Z."/>
            <person name="Zhou C."/>
            <person name="Zhu D."/>
            <person name="Lee S."/>
            <person name="Bess C."/>
            <person name="Blankenburg K."/>
            <person name="Forbes L."/>
            <person name="Fu Q."/>
            <person name="Gubbala S."/>
            <person name="Hirani K."/>
            <person name="Jayaseelan J.C."/>
            <person name="Lara F."/>
            <person name="Munidasa M."/>
            <person name="Palculict T."/>
            <person name="Patil S."/>
            <person name="Pu L.-L."/>
            <person name="Saada N."/>
            <person name="Tang L."/>
            <person name="Weissenberger G."/>
            <person name="Zhu Y."/>
            <person name="Hemphill L."/>
            <person name="Shang Y."/>
            <person name="Youmans B."/>
            <person name="Ayvaz T."/>
            <person name="Ross M."/>
            <person name="Santibanez J."/>
            <person name="Aqrawi P."/>
            <person name="Gross S."/>
            <person name="Joshi V."/>
            <person name="Fowler G."/>
            <person name="Nazareth L."/>
            <person name="Reid J."/>
            <person name="Worley K."/>
            <person name="Petrosino J."/>
            <person name="Highlander S."/>
            <person name="Gibbs R."/>
        </authorList>
    </citation>
    <scope>NUCLEOTIDE SEQUENCE [LARGE SCALE GENOMIC DNA]</scope>
    <source>
        <strain evidence="16 17">ATCC BAA-1200</strain>
    </source>
</reference>
<dbReference type="GO" id="GO:0005886">
    <property type="term" value="C:plasma membrane"/>
    <property type="evidence" value="ECO:0007669"/>
    <property type="project" value="UniProtKB-SubCell"/>
</dbReference>
<dbReference type="HOGENOM" id="CLU_038053_1_0_4"/>
<dbReference type="GO" id="GO:0008808">
    <property type="term" value="F:cardiolipin synthase activity"/>
    <property type="evidence" value="ECO:0007669"/>
    <property type="project" value="UniProtKB-UniRule"/>
</dbReference>
<evidence type="ECO:0000256" key="2">
    <source>
        <dbReference type="ARBA" id="ARBA00022475"/>
    </source>
</evidence>
<organism evidence="16 17">
    <name type="scientific">Neisseria bacilliformis ATCC BAA-1200</name>
    <dbReference type="NCBI Taxonomy" id="888742"/>
    <lineage>
        <taxon>Bacteria</taxon>
        <taxon>Pseudomonadati</taxon>
        <taxon>Pseudomonadota</taxon>
        <taxon>Betaproteobacteria</taxon>
        <taxon>Neisseriales</taxon>
        <taxon>Neisseriaceae</taxon>
        <taxon>Neisseria</taxon>
    </lineage>
</organism>
<dbReference type="EMBL" id="AFAY01000046">
    <property type="protein sequence ID" value="EGF09974.1"/>
    <property type="molecule type" value="Genomic_DNA"/>
</dbReference>
<feature type="domain" description="PLD phosphodiesterase" evidence="15">
    <location>
        <begin position="452"/>
        <end position="479"/>
    </location>
</feature>
<dbReference type="STRING" id="267212.GCA_001063965_00051"/>
<name>F2BER9_9NEIS</name>
<dbReference type="GO" id="GO:0032049">
    <property type="term" value="P:cardiolipin biosynthetic process"/>
    <property type="evidence" value="ECO:0007669"/>
    <property type="project" value="UniProtKB-UniRule"/>
</dbReference>
<dbReference type="PROSITE" id="PS50035">
    <property type="entry name" value="PLD"/>
    <property type="match status" value="2"/>
</dbReference>
<keyword evidence="6" id="KW-0677">Repeat</keyword>